<evidence type="ECO:0000259" key="1">
    <source>
        <dbReference type="Pfam" id="PF18050"/>
    </source>
</evidence>
<evidence type="ECO:0000313" key="3">
    <source>
        <dbReference type="Proteomes" id="UP001302020"/>
    </source>
</evidence>
<dbReference type="SUPFAM" id="SSF50891">
    <property type="entry name" value="Cyclophilin-like"/>
    <property type="match status" value="1"/>
</dbReference>
<feature type="domain" description="Cyclophilin-like" evidence="1">
    <location>
        <begin position="72"/>
        <end position="178"/>
    </location>
</feature>
<accession>A0ABZ0JJW5</accession>
<reference evidence="2 3" key="1">
    <citation type="submission" date="2023-05" db="EMBL/GenBank/DDBJ databases">
        <title>Xanthomonas rydalmerenesis sp. nov., a novel Xanthomonas species isolated from Fragaria x ananassa.</title>
        <authorList>
            <person name="McKnight D.J.E."/>
            <person name="Wong-Bajracharya J."/>
            <person name="Okoh E.B."/>
            <person name="Snijders F."/>
            <person name="Lidbetter F."/>
            <person name="Webster J."/>
            <person name="Djordjevic S.P."/>
            <person name="Bogema D.R."/>
            <person name="Chapman T.A."/>
        </authorList>
    </citation>
    <scope>NUCLEOTIDE SEQUENCE [LARGE SCALE GENOMIC DNA]</scope>
    <source>
        <strain evidence="2 3">DAR34883</strain>
    </source>
</reference>
<dbReference type="Gene3D" id="2.40.100.20">
    <property type="match status" value="1"/>
</dbReference>
<protein>
    <submittedName>
        <fullName evidence="2">Cyclophilin-like fold protein</fullName>
    </submittedName>
</protein>
<dbReference type="InterPro" id="IPR029000">
    <property type="entry name" value="Cyclophilin-like_dom_sf"/>
</dbReference>
<proteinExistence type="predicted"/>
<dbReference type="InterPro" id="IPR041183">
    <property type="entry name" value="Cyclophilin-like"/>
</dbReference>
<name>A0ABZ0JJW5_9XANT</name>
<dbReference type="EMBL" id="CP126172">
    <property type="protein sequence ID" value="WOS39303.1"/>
    <property type="molecule type" value="Genomic_DNA"/>
</dbReference>
<dbReference type="Proteomes" id="UP001302020">
    <property type="component" value="Chromosome"/>
</dbReference>
<dbReference type="Pfam" id="PF18050">
    <property type="entry name" value="Cyclophil_like2"/>
    <property type="match status" value="1"/>
</dbReference>
<keyword evidence="3" id="KW-1185">Reference proteome</keyword>
<gene>
    <name evidence="2" type="ORF">QN243_12780</name>
</gene>
<evidence type="ECO:0000313" key="2">
    <source>
        <dbReference type="EMBL" id="WOS39303.1"/>
    </source>
</evidence>
<organism evidence="2 3">
    <name type="scientific">Xanthomonas rydalmerensis</name>
    <dbReference type="NCBI Taxonomy" id="3046274"/>
    <lineage>
        <taxon>Bacteria</taxon>
        <taxon>Pseudomonadati</taxon>
        <taxon>Pseudomonadota</taxon>
        <taxon>Gammaproteobacteria</taxon>
        <taxon>Lysobacterales</taxon>
        <taxon>Lysobacteraceae</taxon>
        <taxon>Xanthomonas</taxon>
    </lineage>
</organism>
<dbReference type="RefSeq" id="WP_317843346.1">
    <property type="nucleotide sequence ID" value="NZ_CP126170.1"/>
</dbReference>
<sequence length="182" mass="19960">MRPRLDTGHAMRVSLPSARRGGRRSWQRLLRWLVLLAGLPIAAAGAAGLHTAVAPRAAAAPSIVPEYARMWMTVGDRRFVITLADNAAARAFAAQLPLALDMDELNGNEKHAELPQPLPAAPHRPGTIRPGDLMLYRTQTLVVFYARFASAYSYTRLGWVDDPAGLAQALGRRRVRVAFSRD</sequence>